<dbReference type="Gramene" id="ABO96016">
    <property type="protein sequence ID" value="ABO96016"/>
    <property type="gene ID" value="OSTLU_15375"/>
</dbReference>
<evidence type="ECO:0000313" key="3">
    <source>
        <dbReference type="Proteomes" id="UP000001568"/>
    </source>
</evidence>
<feature type="compositionally biased region" description="Low complexity" evidence="1">
    <location>
        <begin position="38"/>
        <end position="52"/>
    </location>
</feature>
<organism evidence="2 3">
    <name type="scientific">Ostreococcus lucimarinus (strain CCE9901)</name>
    <dbReference type="NCBI Taxonomy" id="436017"/>
    <lineage>
        <taxon>Eukaryota</taxon>
        <taxon>Viridiplantae</taxon>
        <taxon>Chlorophyta</taxon>
        <taxon>Mamiellophyceae</taxon>
        <taxon>Mamiellales</taxon>
        <taxon>Bathycoccaceae</taxon>
        <taxon>Ostreococcus</taxon>
    </lineage>
</organism>
<dbReference type="AlphaFoldDB" id="A4RXC0"/>
<dbReference type="HOGENOM" id="CLU_845639_0_0_1"/>
<dbReference type="GeneID" id="5002130"/>
<evidence type="ECO:0000256" key="1">
    <source>
        <dbReference type="SAM" id="MobiDB-lite"/>
    </source>
</evidence>
<name>A4RXC0_OSTLU</name>
<dbReference type="OMA" id="ITRAQND"/>
<evidence type="ECO:0000313" key="2">
    <source>
        <dbReference type="EMBL" id="ABO96016.1"/>
    </source>
</evidence>
<dbReference type="EMBL" id="CP000585">
    <property type="protein sequence ID" value="ABO96016.1"/>
    <property type="molecule type" value="Genomic_DNA"/>
</dbReference>
<sequence>MEIALDGGWTREAYARAKREELARLETRGERRERAGRGDASVAPRRSSSSAPTLDDEGVRGTPDADLDERRLTLSSVQCGQRVVPESVFKTPKPSRFGPAHATVAASASPIGASEARANANALDAAIVRVKSQLLFCEKATRKRRKTLEEYTWTDHEVLQVLLKRVKYDVASARQLMMISRSFLESRDRIHADVTYAQTLRTAIDTLERDVRLIIAGKDETREHDGDHRSLHLLWPDEQSETNTEAHALLSSALRARSSWADDQAREIGAEHSKRLREITRAQNDLLATITEGSCDQMTHDAACKAIYMVLRMYKTIFLLTEHARARTT</sequence>
<dbReference type="OrthoDB" id="10540141at2759"/>
<protein>
    <submittedName>
        <fullName evidence="2">Uncharacterized protein</fullName>
    </submittedName>
</protein>
<reference evidence="2 3" key="1">
    <citation type="journal article" date="2007" name="Proc. Natl. Acad. Sci. U.S.A.">
        <title>The tiny eukaryote Ostreococcus provides genomic insights into the paradox of plankton speciation.</title>
        <authorList>
            <person name="Palenik B."/>
            <person name="Grimwood J."/>
            <person name="Aerts A."/>
            <person name="Rouze P."/>
            <person name="Salamov A."/>
            <person name="Putnam N."/>
            <person name="Dupont C."/>
            <person name="Jorgensen R."/>
            <person name="Derelle E."/>
            <person name="Rombauts S."/>
            <person name="Zhou K."/>
            <person name="Otillar R."/>
            <person name="Merchant S.S."/>
            <person name="Podell S."/>
            <person name="Gaasterland T."/>
            <person name="Napoli C."/>
            <person name="Gendler K."/>
            <person name="Manuell A."/>
            <person name="Tai V."/>
            <person name="Vallon O."/>
            <person name="Piganeau G."/>
            <person name="Jancek S."/>
            <person name="Heijde M."/>
            <person name="Jabbari K."/>
            <person name="Bowler C."/>
            <person name="Lohr M."/>
            <person name="Robbens S."/>
            <person name="Werner G."/>
            <person name="Dubchak I."/>
            <person name="Pazour G.J."/>
            <person name="Ren Q."/>
            <person name="Paulsen I."/>
            <person name="Delwiche C."/>
            <person name="Schmutz J."/>
            <person name="Rokhsar D."/>
            <person name="Van de Peer Y."/>
            <person name="Moreau H."/>
            <person name="Grigoriev I.V."/>
        </authorList>
    </citation>
    <scope>NUCLEOTIDE SEQUENCE [LARGE SCALE GENOMIC DNA]</scope>
    <source>
        <strain evidence="2 3">CCE9901</strain>
    </source>
</reference>
<keyword evidence="3" id="KW-1185">Reference proteome</keyword>
<dbReference type="RefSeq" id="XP_001417723.1">
    <property type="nucleotide sequence ID" value="XM_001417686.1"/>
</dbReference>
<feature type="compositionally biased region" description="Basic and acidic residues" evidence="1">
    <location>
        <begin position="23"/>
        <end position="37"/>
    </location>
</feature>
<dbReference type="Proteomes" id="UP000001568">
    <property type="component" value="Chromosome 5"/>
</dbReference>
<gene>
    <name evidence="2" type="ORF">OSTLU_15375</name>
</gene>
<proteinExistence type="predicted"/>
<dbReference type="KEGG" id="olu:OSTLU_15375"/>
<accession>A4RXC0</accession>
<feature type="region of interest" description="Disordered" evidence="1">
    <location>
        <begin position="23"/>
        <end position="67"/>
    </location>
</feature>